<evidence type="ECO:0000313" key="2">
    <source>
        <dbReference type="EMBL" id="PWV99035.1"/>
    </source>
</evidence>
<reference evidence="2 3" key="1">
    <citation type="submission" date="2018-05" db="EMBL/GenBank/DDBJ databases">
        <title>Genomic Encyclopedia of Type Strains, Phase IV (KMG-IV): sequencing the most valuable type-strain genomes for metagenomic binning, comparative biology and taxonomic classification.</title>
        <authorList>
            <person name="Goeker M."/>
        </authorList>
    </citation>
    <scope>NUCLEOTIDE SEQUENCE [LARGE SCALE GENOMIC DNA]</scope>
    <source>
        <strain evidence="2 3">DSM 16791</strain>
    </source>
</reference>
<dbReference type="Proteomes" id="UP000246352">
    <property type="component" value="Unassembled WGS sequence"/>
</dbReference>
<proteinExistence type="predicted"/>
<keyword evidence="3" id="KW-1185">Reference proteome</keyword>
<dbReference type="RefSeq" id="WP_110033185.1">
    <property type="nucleotide sequence ID" value="NZ_QGTR01000004.1"/>
</dbReference>
<evidence type="ECO:0000259" key="1">
    <source>
        <dbReference type="Pfam" id="PF01850"/>
    </source>
</evidence>
<dbReference type="OrthoDB" id="286092at2"/>
<dbReference type="Pfam" id="PF01850">
    <property type="entry name" value="PIN"/>
    <property type="match status" value="1"/>
</dbReference>
<dbReference type="AlphaFoldDB" id="A0A317PG62"/>
<dbReference type="EMBL" id="QGTR01000004">
    <property type="protein sequence ID" value="PWV99035.1"/>
    <property type="molecule type" value="Genomic_DNA"/>
</dbReference>
<accession>A0A317PG62</accession>
<dbReference type="InterPro" id="IPR029060">
    <property type="entry name" value="PIN-like_dom_sf"/>
</dbReference>
<evidence type="ECO:0000313" key="3">
    <source>
        <dbReference type="Proteomes" id="UP000246352"/>
    </source>
</evidence>
<dbReference type="CDD" id="cd18682">
    <property type="entry name" value="PIN_VapC-like"/>
    <property type="match status" value="1"/>
</dbReference>
<organism evidence="2 3">
    <name type="scientific">Hoeflea marina</name>
    <dbReference type="NCBI Taxonomy" id="274592"/>
    <lineage>
        <taxon>Bacteria</taxon>
        <taxon>Pseudomonadati</taxon>
        <taxon>Pseudomonadota</taxon>
        <taxon>Alphaproteobacteria</taxon>
        <taxon>Hyphomicrobiales</taxon>
        <taxon>Rhizobiaceae</taxon>
        <taxon>Hoeflea</taxon>
    </lineage>
</organism>
<dbReference type="InterPro" id="IPR002716">
    <property type="entry name" value="PIN_dom"/>
</dbReference>
<comment type="caution">
    <text evidence="2">The sequence shown here is derived from an EMBL/GenBank/DDBJ whole genome shotgun (WGS) entry which is preliminary data.</text>
</comment>
<feature type="domain" description="PIN" evidence="1">
    <location>
        <begin position="4"/>
        <end position="118"/>
    </location>
</feature>
<name>A0A317PG62_9HYPH</name>
<sequence>MKPVVLDASAILALAFREPGEERVTGVLSQAIVNAVNLSESAVKLIKKGFAPDEAINWLGAIGFEVVSFDTDHGWRASRLSADPANKRLSFADRACIATAERVGATALTTDRIWADLDLPCKVELIR</sequence>
<protein>
    <submittedName>
        <fullName evidence="2">PIN domain nuclease of toxin-antitoxin system</fullName>
    </submittedName>
</protein>
<dbReference type="SUPFAM" id="SSF88723">
    <property type="entry name" value="PIN domain-like"/>
    <property type="match status" value="1"/>
</dbReference>
<dbReference type="Gene3D" id="3.40.50.1010">
    <property type="entry name" value="5'-nuclease"/>
    <property type="match status" value="1"/>
</dbReference>
<gene>
    <name evidence="2" type="ORF">DFR52_104326</name>
</gene>